<evidence type="ECO:0000256" key="2">
    <source>
        <dbReference type="ARBA" id="ARBA00023125"/>
    </source>
</evidence>
<proteinExistence type="predicted"/>
<evidence type="ECO:0000259" key="6">
    <source>
        <dbReference type="PROSITE" id="PS51005"/>
    </source>
</evidence>
<dbReference type="Pfam" id="PF02365">
    <property type="entry name" value="NAM"/>
    <property type="match status" value="1"/>
</dbReference>
<reference evidence="7" key="1">
    <citation type="submission" date="2022-04" db="EMBL/GenBank/DDBJ databases">
        <title>Carnegiea gigantea Genome sequencing and assembly v2.</title>
        <authorList>
            <person name="Copetti D."/>
            <person name="Sanderson M.J."/>
            <person name="Burquez A."/>
            <person name="Wojciechowski M.F."/>
        </authorList>
    </citation>
    <scope>NUCLEOTIDE SEQUENCE</scope>
    <source>
        <strain evidence="7">SGP5-SGP5p</strain>
        <tissue evidence="7">Aerial part</tissue>
    </source>
</reference>
<keyword evidence="3" id="KW-0804">Transcription</keyword>
<keyword evidence="4" id="KW-0539">Nucleus</keyword>
<feature type="compositionally biased region" description="Polar residues" evidence="5">
    <location>
        <begin position="95"/>
        <end position="117"/>
    </location>
</feature>
<dbReference type="PANTHER" id="PTHR31744:SF96">
    <property type="entry name" value="NAC DOMAIN-CONTAINING PROTEIN 21_22"/>
    <property type="match status" value="1"/>
</dbReference>
<evidence type="ECO:0000256" key="5">
    <source>
        <dbReference type="SAM" id="MobiDB-lite"/>
    </source>
</evidence>
<evidence type="ECO:0000256" key="4">
    <source>
        <dbReference type="ARBA" id="ARBA00023242"/>
    </source>
</evidence>
<evidence type="ECO:0000256" key="3">
    <source>
        <dbReference type="ARBA" id="ARBA00023163"/>
    </source>
</evidence>
<protein>
    <recommendedName>
        <fullName evidence="6">NAC domain-containing protein</fullName>
    </recommendedName>
</protein>
<dbReference type="EMBL" id="JAKOGI010003038">
    <property type="protein sequence ID" value="KAJ8420933.1"/>
    <property type="molecule type" value="Genomic_DNA"/>
</dbReference>
<feature type="compositionally biased region" description="Polar residues" evidence="5">
    <location>
        <begin position="20"/>
        <end position="42"/>
    </location>
</feature>
<keyword evidence="8" id="KW-1185">Reference proteome</keyword>
<dbReference type="GO" id="GO:0003677">
    <property type="term" value="F:DNA binding"/>
    <property type="evidence" value="ECO:0007669"/>
    <property type="project" value="UniProtKB-KW"/>
</dbReference>
<feature type="compositionally biased region" description="Polar residues" evidence="5">
    <location>
        <begin position="52"/>
        <end position="82"/>
    </location>
</feature>
<feature type="compositionally biased region" description="Low complexity" evidence="5">
    <location>
        <begin position="147"/>
        <end position="157"/>
    </location>
</feature>
<gene>
    <name evidence="7" type="ORF">Cgig2_026411</name>
</gene>
<dbReference type="PROSITE" id="PS51005">
    <property type="entry name" value="NAC"/>
    <property type="match status" value="1"/>
</dbReference>
<accession>A0A9Q1JJ70</accession>
<evidence type="ECO:0000313" key="7">
    <source>
        <dbReference type="EMBL" id="KAJ8420933.1"/>
    </source>
</evidence>
<dbReference type="SUPFAM" id="SSF101941">
    <property type="entry name" value="NAC domain"/>
    <property type="match status" value="1"/>
</dbReference>
<dbReference type="PANTHER" id="PTHR31744">
    <property type="entry name" value="PROTEIN CUP-SHAPED COTYLEDON 2-RELATED"/>
    <property type="match status" value="1"/>
</dbReference>
<dbReference type="AlphaFoldDB" id="A0A9Q1JJ70"/>
<feature type="domain" description="NAC" evidence="6">
    <location>
        <begin position="165"/>
        <end position="313"/>
    </location>
</feature>
<name>A0A9Q1JJ70_9CARY</name>
<organism evidence="7 8">
    <name type="scientific">Carnegiea gigantea</name>
    <dbReference type="NCBI Taxonomy" id="171969"/>
    <lineage>
        <taxon>Eukaryota</taxon>
        <taxon>Viridiplantae</taxon>
        <taxon>Streptophyta</taxon>
        <taxon>Embryophyta</taxon>
        <taxon>Tracheophyta</taxon>
        <taxon>Spermatophyta</taxon>
        <taxon>Magnoliopsida</taxon>
        <taxon>eudicotyledons</taxon>
        <taxon>Gunneridae</taxon>
        <taxon>Pentapetalae</taxon>
        <taxon>Caryophyllales</taxon>
        <taxon>Cactineae</taxon>
        <taxon>Cactaceae</taxon>
        <taxon>Cactoideae</taxon>
        <taxon>Echinocereeae</taxon>
        <taxon>Carnegiea</taxon>
    </lineage>
</organism>
<dbReference type="InterPro" id="IPR036093">
    <property type="entry name" value="NAC_dom_sf"/>
</dbReference>
<feature type="compositionally biased region" description="Polar residues" evidence="5">
    <location>
        <begin position="127"/>
        <end position="146"/>
    </location>
</feature>
<dbReference type="GO" id="GO:0006355">
    <property type="term" value="P:regulation of DNA-templated transcription"/>
    <property type="evidence" value="ECO:0007669"/>
    <property type="project" value="InterPro"/>
</dbReference>
<comment type="caution">
    <text evidence="7">The sequence shown here is derived from an EMBL/GenBank/DDBJ whole genome shotgun (WGS) entry which is preliminary data.</text>
</comment>
<dbReference type="Proteomes" id="UP001153076">
    <property type="component" value="Unassembled WGS sequence"/>
</dbReference>
<keyword evidence="2" id="KW-0238">DNA-binding</keyword>
<feature type="region of interest" description="Disordered" evidence="5">
    <location>
        <begin position="1"/>
        <end position="157"/>
    </location>
</feature>
<keyword evidence="1" id="KW-0805">Transcription regulation</keyword>
<dbReference type="InterPro" id="IPR003441">
    <property type="entry name" value="NAC-dom"/>
</dbReference>
<evidence type="ECO:0000313" key="8">
    <source>
        <dbReference type="Proteomes" id="UP001153076"/>
    </source>
</evidence>
<dbReference type="OrthoDB" id="744205at2759"/>
<dbReference type="Gene3D" id="2.170.150.80">
    <property type="entry name" value="NAC domain"/>
    <property type="match status" value="1"/>
</dbReference>
<evidence type="ECO:0000256" key="1">
    <source>
        <dbReference type="ARBA" id="ARBA00023015"/>
    </source>
</evidence>
<sequence>MAKASHSPVEGGTFGHQPELPQSSVRESRPNPVTQPSTSDIQDSPVPGFSNDRIQPQPSTGDPRPNQATRGSSSRSLETSHSPVEGGTFGHQPELPQSSVRESRPNPVTQPSTSDIQDSPVPGFSNDRIQPQPSTGDPRPNQATRGSSSRSLEKMSSLSMVEAKLPPGFRFHPRDDELVCDYLIKKWSGCESPLLIEVDLNKCEPWDIPETACVGGKEWYFYSQRDKKYATGSRTNRATISGYWKATGKDKPVVRRGTLMGMRKTLVFYQGRAPKGRKTDWVMHEFRVEGPFGPPKSTATTTEDWVLCRVFCKNKEEAPTKSDNTGNDSNNCVDETASSSLPPLTDSYISFDQSHHHQHNTNNYNQQVPCFSIYSNTPNPNPTPIFPQIYPNLTPTKNPNFDTPGGSATNTINPLACDNRVIEAVLSHLTKMENSENRKSSPASLGEAVSSESYLSVVGLPPNMWNNHY</sequence>